<dbReference type="RefSeq" id="WP_013238863.1">
    <property type="nucleotide sequence ID" value="NC_022592.1"/>
</dbReference>
<sequence length="120" mass="13347">MSKVLIVDDASFMRISLKTMLSKNGFEVIGEAKNGVSAITKYKQYNPDIVTMDITMPDMDGIEALKKIREYDNKAKVVMITAMGQEAMVKRAIVSGARSFIVKPFKEDQLVKALNKVLSV</sequence>
<gene>
    <name evidence="5" type="ORF">CAETHG_0311</name>
</gene>
<evidence type="ECO:0000256" key="2">
    <source>
        <dbReference type="ARBA" id="ARBA00024867"/>
    </source>
</evidence>
<dbReference type="InterPro" id="IPR001789">
    <property type="entry name" value="Sig_transdc_resp-reg_receiver"/>
</dbReference>
<dbReference type="Gene3D" id="3.40.50.2300">
    <property type="match status" value="1"/>
</dbReference>
<proteinExistence type="predicted"/>
<feature type="domain" description="Response regulatory" evidence="4">
    <location>
        <begin position="3"/>
        <end position="118"/>
    </location>
</feature>
<dbReference type="Pfam" id="PF00072">
    <property type="entry name" value="Response_reg"/>
    <property type="match status" value="1"/>
</dbReference>
<dbReference type="InterPro" id="IPR052048">
    <property type="entry name" value="ST_Response_Regulator"/>
</dbReference>
<dbReference type="Proteomes" id="UP000017590">
    <property type="component" value="Chromosome"/>
</dbReference>
<dbReference type="SUPFAM" id="SSF52172">
    <property type="entry name" value="CheY-like"/>
    <property type="match status" value="1"/>
</dbReference>
<dbReference type="PANTHER" id="PTHR43228">
    <property type="entry name" value="TWO-COMPONENT RESPONSE REGULATOR"/>
    <property type="match status" value="1"/>
</dbReference>
<dbReference type="SMART" id="SM00448">
    <property type="entry name" value="REC"/>
    <property type="match status" value="1"/>
</dbReference>
<keyword evidence="3" id="KW-0597">Phosphoprotein</keyword>
<evidence type="ECO:0000256" key="1">
    <source>
        <dbReference type="ARBA" id="ARBA00018672"/>
    </source>
</evidence>
<accession>A0ABN4BAB6</accession>
<protein>
    <recommendedName>
        <fullName evidence="1">Stage 0 sporulation protein A homolog</fullName>
    </recommendedName>
</protein>
<dbReference type="PROSITE" id="PS50110">
    <property type="entry name" value="RESPONSE_REGULATORY"/>
    <property type="match status" value="1"/>
</dbReference>
<evidence type="ECO:0000256" key="3">
    <source>
        <dbReference type="PROSITE-ProRule" id="PRU00169"/>
    </source>
</evidence>
<reference evidence="6" key="1">
    <citation type="journal article" date="2014" name="Biotechnol. Biofuels">
        <title>Comparison of single-molecule sequencing and hybrid approaches for finishing the genome of Clostridium autoethanogenum and analysis of CRISPR systems in industrial relevant Clostridia.</title>
        <authorList>
            <person name="Brown S.D."/>
            <person name="Nagaraju S."/>
            <person name="Utturkar S."/>
            <person name="De Tissera S."/>
            <person name="Segovia S."/>
            <person name="Mitchell W."/>
            <person name="Land M.L."/>
            <person name="Dassanayake A."/>
            <person name="Kopke M."/>
        </authorList>
    </citation>
    <scope>NUCLEOTIDE SEQUENCE [LARGE SCALE GENOMIC DNA]</scope>
    <source>
        <strain evidence="6">DSM 10061</strain>
    </source>
</reference>
<dbReference type="PANTHER" id="PTHR43228:SF1">
    <property type="entry name" value="TWO-COMPONENT RESPONSE REGULATOR ARR22"/>
    <property type="match status" value="1"/>
</dbReference>
<dbReference type="CDD" id="cd17542">
    <property type="entry name" value="REC_CheY"/>
    <property type="match status" value="1"/>
</dbReference>
<dbReference type="InterPro" id="IPR011006">
    <property type="entry name" value="CheY-like_superfamily"/>
</dbReference>
<feature type="modified residue" description="4-aspartylphosphate" evidence="3">
    <location>
        <position position="53"/>
    </location>
</feature>
<organism evidence="5 6">
    <name type="scientific">Clostridium autoethanogenum DSM 10061</name>
    <dbReference type="NCBI Taxonomy" id="1341692"/>
    <lineage>
        <taxon>Bacteria</taxon>
        <taxon>Bacillati</taxon>
        <taxon>Bacillota</taxon>
        <taxon>Clostridia</taxon>
        <taxon>Eubacteriales</taxon>
        <taxon>Clostridiaceae</taxon>
        <taxon>Clostridium</taxon>
    </lineage>
</organism>
<comment type="function">
    <text evidence="2">May play the central regulatory role in sporulation. It may be an element of the effector pathway responsible for the activation of sporulation genes in response to nutritional stress. Spo0A may act in concert with spo0H (a sigma factor) to control the expression of some genes that are critical to the sporulation process.</text>
</comment>
<name>A0ABN4BAB6_9CLOT</name>
<dbReference type="EMBL" id="CP006763">
    <property type="protein sequence ID" value="AGY74542.1"/>
    <property type="molecule type" value="Genomic_DNA"/>
</dbReference>
<evidence type="ECO:0000313" key="6">
    <source>
        <dbReference type="Proteomes" id="UP000017590"/>
    </source>
</evidence>
<evidence type="ECO:0000313" key="5">
    <source>
        <dbReference type="EMBL" id="AGY74542.1"/>
    </source>
</evidence>
<keyword evidence="6" id="KW-1185">Reference proteome</keyword>
<evidence type="ECO:0000259" key="4">
    <source>
        <dbReference type="PROSITE" id="PS50110"/>
    </source>
</evidence>